<name>Q6L122_PICTO</name>
<keyword evidence="5" id="KW-0658">Purine biosynthesis</keyword>
<accession>A0A8G2FVP4</accession>
<dbReference type="Proteomes" id="UP000192315">
    <property type="component" value="Unassembled WGS sequence"/>
</dbReference>
<dbReference type="InterPro" id="IPR016193">
    <property type="entry name" value="Cytidine_deaminase-like"/>
</dbReference>
<dbReference type="EMBL" id="FWYE01000001">
    <property type="protein sequence ID" value="SMD30362.1"/>
    <property type="molecule type" value="Genomic_DNA"/>
</dbReference>
<dbReference type="SUPFAM" id="SSF52335">
    <property type="entry name" value="Methylglyoxal synthase-like"/>
    <property type="match status" value="1"/>
</dbReference>
<dbReference type="SMART" id="SM00851">
    <property type="entry name" value="MGS"/>
    <property type="match status" value="1"/>
</dbReference>
<dbReference type="STRING" id="263820.PTO0745"/>
<dbReference type="PANTHER" id="PTHR11692">
    <property type="entry name" value="BIFUNCTIONAL PURINE BIOSYNTHESIS PROTEIN PURH"/>
    <property type="match status" value="1"/>
</dbReference>
<dbReference type="PaxDb" id="263820-PTO0745"/>
<dbReference type="eggNOG" id="arCOG02824">
    <property type="taxonomic scope" value="Archaea"/>
</dbReference>
<evidence type="ECO:0000256" key="5">
    <source>
        <dbReference type="ARBA" id="ARBA00022755"/>
    </source>
</evidence>
<comment type="similarity">
    <text evidence="3">Belongs to the PurH family.</text>
</comment>
<dbReference type="Gene3D" id="3.40.50.1380">
    <property type="entry name" value="Methylglyoxal synthase-like domain"/>
    <property type="match status" value="1"/>
</dbReference>
<keyword evidence="4 10" id="KW-0808">Transferase</keyword>
<dbReference type="PATRIC" id="fig|263820.9.peg.780"/>
<reference evidence="10" key="2">
    <citation type="submission" date="2004-02" db="EMBL/GenBank/DDBJ databases">
        <authorList>
            <person name="Fuetterer O."/>
            <person name="Angelov A."/>
            <person name="Liesegang H."/>
            <person name="Gottschalk G."/>
            <person name="Schleper C."/>
            <person name="Schepers B."/>
            <person name="Dock C."/>
            <person name="Antranikian G."/>
            <person name="Liebl W."/>
        </authorList>
    </citation>
    <scope>NUCLEOTIDE SEQUENCE</scope>
    <source>
        <strain evidence="10">DSM 9790</strain>
    </source>
</reference>
<dbReference type="PANTHER" id="PTHR11692:SF0">
    <property type="entry name" value="BIFUNCTIONAL PURINE BIOSYNTHESIS PROTEIN ATIC"/>
    <property type="match status" value="1"/>
</dbReference>
<keyword evidence="13" id="KW-1185">Reference proteome</keyword>
<comment type="pathway">
    <text evidence="2">Purine metabolism; IMP biosynthesis via de novo pathway; 5-formamido-1-(5-phospho-D-ribosyl)imidazole-4-carboxamide from 5-amino-1-(5-phospho-D-ribosyl)imidazole-4-carboxamide (10-formyl THF route): step 1/1.</text>
</comment>
<evidence type="ECO:0000256" key="4">
    <source>
        <dbReference type="ARBA" id="ARBA00022679"/>
    </source>
</evidence>
<keyword evidence="8" id="KW-0511">Multifunctional enzyme</keyword>
<dbReference type="UniPathway" id="UPA00074">
    <property type="reaction ID" value="UER00133"/>
</dbReference>
<dbReference type="EMBL" id="AE017261">
    <property type="protein sequence ID" value="AAT43330.1"/>
    <property type="molecule type" value="Genomic_DNA"/>
</dbReference>
<dbReference type="NCBIfam" id="NF002049">
    <property type="entry name" value="PRK00881.1"/>
    <property type="match status" value="1"/>
</dbReference>
<keyword evidence="6 10" id="KW-0378">Hydrolase</keyword>
<dbReference type="SMART" id="SM00798">
    <property type="entry name" value="AICARFT_IMPCHas"/>
    <property type="match status" value="1"/>
</dbReference>
<evidence type="ECO:0000256" key="3">
    <source>
        <dbReference type="ARBA" id="ARBA00007667"/>
    </source>
</evidence>
<sequence length="494" mass="55539">MNILVSVSDTSGLTDLLRHLNGDVYATPGTFKFLSDSGIKAKRISDITGFDDLLNGRVKTLHPAVFSGILSRRDEQSEADLKRYNYFDFDIVICNLYNFESYIDKSIEDMIENIDIGGLSLIRAAAKNYQHVTVASSPEDYNIIIKDLRDGEISLRTRETLALRAFARAAYYDMIIYKSLYKRLNNDEPEELFIHGYDRTKLRYGENPDQAGFLYRTDDEYGIPNAVQLNGKELSYNNIIDADSALETVLEFDEPTAVIVKHRTPSGVSSADNIRDAFINAYSSDEESAYGFVLALNRKVDEETAMELSKHYIEVLIAPDYDEPALNILKKKKNLRILKAVFRRNNSYVFQSIPGGLLMQSPLRSDFTEMKCMTIEADERTKKDLLFAWRVSAHCKSNAIVLAKNLTTTGIGAGQTSRIESLRIAVQRSNGNAKGSVMASDGFIPFNDSIIEANKNGIKAIIEPGGSIRDNDVIQKAIEYKIPLYFTGKRVFLH</sequence>
<dbReference type="InterPro" id="IPR011607">
    <property type="entry name" value="MGS-like_dom"/>
</dbReference>
<dbReference type="InParanoid" id="Q6L122"/>
<dbReference type="GO" id="GO:0006189">
    <property type="term" value="P:'de novo' IMP biosynthetic process"/>
    <property type="evidence" value="ECO:0007669"/>
    <property type="project" value="UniProtKB-UniPathway"/>
</dbReference>
<dbReference type="EC" id="2.1.2.3" evidence="10"/>
<dbReference type="GO" id="GO:0005829">
    <property type="term" value="C:cytosol"/>
    <property type="evidence" value="ECO:0007669"/>
    <property type="project" value="TreeGrafter"/>
</dbReference>
<dbReference type="InterPro" id="IPR024051">
    <property type="entry name" value="AICAR_Tfase_dup_dom_sf"/>
</dbReference>
<dbReference type="AlphaFoldDB" id="Q6L122"/>
<dbReference type="KEGG" id="pto:PTO0745"/>
<accession>Q6L122</accession>
<dbReference type="HAMAP" id="MF_00139">
    <property type="entry name" value="PurH"/>
    <property type="match status" value="1"/>
</dbReference>
<reference evidence="11 13" key="3">
    <citation type="submission" date="2017-04" db="EMBL/GenBank/DDBJ databases">
        <authorList>
            <person name="Varghese N."/>
            <person name="Submissions S."/>
        </authorList>
    </citation>
    <scope>NUCLEOTIDE SEQUENCE [LARGE SCALE GENOMIC DNA]</scope>
    <source>
        <strain evidence="11 13">DSM 9789</strain>
    </source>
</reference>
<organism evidence="10 12">
    <name type="scientific">Picrophilus torridus (strain ATCC 700027 / DSM 9790 / JCM 10055 / NBRC 100828 / KAW 2/3)</name>
    <dbReference type="NCBI Taxonomy" id="1122961"/>
    <lineage>
        <taxon>Archaea</taxon>
        <taxon>Methanobacteriati</taxon>
        <taxon>Thermoplasmatota</taxon>
        <taxon>Thermoplasmata</taxon>
        <taxon>Thermoplasmatales</taxon>
        <taxon>Picrophilaceae</taxon>
        <taxon>Picrophilus</taxon>
    </lineage>
</organism>
<comment type="pathway">
    <text evidence="1">Purine metabolism; IMP biosynthesis via de novo pathway; IMP from 5-formamido-1-(5-phospho-D-ribosyl)imidazole-4-carboxamide: step 1/1.</text>
</comment>
<keyword evidence="7" id="KW-0665">Pyrimidine biosynthesis</keyword>
<evidence type="ECO:0000256" key="2">
    <source>
        <dbReference type="ARBA" id="ARBA00004954"/>
    </source>
</evidence>
<dbReference type="Gene3D" id="3.40.140.20">
    <property type="match status" value="2"/>
</dbReference>
<gene>
    <name evidence="10" type="ordered locus">PTO0745</name>
    <name evidence="11" type="ORF">SAMN02745355_0241</name>
</gene>
<dbReference type="Proteomes" id="UP000000438">
    <property type="component" value="Chromosome"/>
</dbReference>
<dbReference type="HOGENOM" id="CLU_016316_5_2_2"/>
<evidence type="ECO:0000313" key="12">
    <source>
        <dbReference type="Proteomes" id="UP000000438"/>
    </source>
</evidence>
<dbReference type="RefSeq" id="WP_011177546.1">
    <property type="nucleotide sequence ID" value="NC_005877.1"/>
</dbReference>
<dbReference type="InterPro" id="IPR002695">
    <property type="entry name" value="PurH-like"/>
</dbReference>
<evidence type="ECO:0000256" key="8">
    <source>
        <dbReference type="ARBA" id="ARBA00023268"/>
    </source>
</evidence>
<dbReference type="OrthoDB" id="52603at2157"/>
<dbReference type="GO" id="GO:0003937">
    <property type="term" value="F:IMP cyclohydrolase activity"/>
    <property type="evidence" value="ECO:0007669"/>
    <property type="project" value="UniProtKB-EC"/>
</dbReference>
<dbReference type="PROSITE" id="PS51855">
    <property type="entry name" value="MGS"/>
    <property type="match status" value="1"/>
</dbReference>
<dbReference type="GO" id="GO:0006221">
    <property type="term" value="P:pyrimidine nucleotide biosynthetic process"/>
    <property type="evidence" value="ECO:0007669"/>
    <property type="project" value="UniProtKB-KW"/>
</dbReference>
<dbReference type="GeneID" id="2845411"/>
<protein>
    <submittedName>
        <fullName evidence="10 11">Phosphoribosylaminoimidazolecarboxamide formyltransferase</fullName>
        <ecNumber evidence="10">2.1.2.3</ecNumber>
        <ecNumber evidence="10">3.5.4.10</ecNumber>
    </submittedName>
</protein>
<evidence type="ECO:0000313" key="10">
    <source>
        <dbReference type="EMBL" id="AAT43330.1"/>
    </source>
</evidence>
<dbReference type="Pfam" id="PF02142">
    <property type="entry name" value="MGS"/>
    <property type="match status" value="1"/>
</dbReference>
<evidence type="ECO:0000256" key="6">
    <source>
        <dbReference type="ARBA" id="ARBA00022801"/>
    </source>
</evidence>
<reference evidence="10 12" key="1">
    <citation type="journal article" date="2004" name="Proc. Natl. Acad. Sci. U.S.A.">
        <title>Genome sequence of Picrophilus torridus and its implications for life around pH 0.</title>
        <authorList>
            <person name="Futterer O."/>
            <person name="Angelov A."/>
            <person name="Liesegang H."/>
            <person name="Gottschalk G."/>
            <person name="Schleper C."/>
            <person name="Schepers B."/>
            <person name="Dock C."/>
            <person name="Antranikian G."/>
            <person name="Liebl W."/>
        </authorList>
    </citation>
    <scope>NUCLEOTIDE SEQUENCE [LARGE SCALE GENOMIC DNA]</scope>
    <source>
        <strain evidence="12">ATCC 700027 / DSM 9790 / JCM 10055 / NBRC 100828</strain>
        <strain evidence="10">DSM 9790</strain>
    </source>
</reference>
<feature type="domain" description="MGS-like" evidence="9">
    <location>
        <begin position="1"/>
        <end position="136"/>
    </location>
</feature>
<evidence type="ECO:0000256" key="7">
    <source>
        <dbReference type="ARBA" id="ARBA00022975"/>
    </source>
</evidence>
<evidence type="ECO:0000313" key="13">
    <source>
        <dbReference type="Proteomes" id="UP000192315"/>
    </source>
</evidence>
<evidence type="ECO:0000313" key="11">
    <source>
        <dbReference type="EMBL" id="SMD30362.1"/>
    </source>
</evidence>
<dbReference type="Pfam" id="PF01808">
    <property type="entry name" value="AICARFT_IMPCHas"/>
    <property type="match status" value="1"/>
</dbReference>
<dbReference type="SUPFAM" id="SSF53927">
    <property type="entry name" value="Cytidine deaminase-like"/>
    <property type="match status" value="1"/>
</dbReference>
<dbReference type="PIRSF" id="PIRSF000414">
    <property type="entry name" value="AICARFT_IMPCHas"/>
    <property type="match status" value="1"/>
</dbReference>
<dbReference type="GO" id="GO:0004643">
    <property type="term" value="F:phosphoribosylaminoimidazolecarboxamide formyltransferase activity"/>
    <property type="evidence" value="ECO:0007669"/>
    <property type="project" value="UniProtKB-EC"/>
</dbReference>
<evidence type="ECO:0000259" key="9">
    <source>
        <dbReference type="PROSITE" id="PS51855"/>
    </source>
</evidence>
<proteinExistence type="inferred from homology"/>
<dbReference type="FunFam" id="3.40.50.1380:FF:000001">
    <property type="entry name" value="Bifunctional purine biosynthesis protein PurH"/>
    <property type="match status" value="1"/>
</dbReference>
<dbReference type="EC" id="3.5.4.10" evidence="10"/>
<dbReference type="CDD" id="cd01421">
    <property type="entry name" value="IMPCH"/>
    <property type="match status" value="1"/>
</dbReference>
<dbReference type="InterPro" id="IPR036914">
    <property type="entry name" value="MGS-like_dom_sf"/>
</dbReference>
<evidence type="ECO:0000256" key="1">
    <source>
        <dbReference type="ARBA" id="ARBA00004844"/>
    </source>
</evidence>